<evidence type="ECO:0000313" key="1">
    <source>
        <dbReference type="EMBL" id="NOU80596.1"/>
    </source>
</evidence>
<protein>
    <submittedName>
        <fullName evidence="1">Uncharacterized protein</fullName>
    </submittedName>
</protein>
<accession>A0ABX1YKX8</accession>
<keyword evidence="2" id="KW-1185">Reference proteome</keyword>
<comment type="caution">
    <text evidence="1">The sequence shown here is derived from an EMBL/GenBank/DDBJ whole genome shotgun (WGS) entry which is preliminary data.</text>
</comment>
<sequence>MEIIKRIIENRTAKIFDGFFENESGGRFEDFMRKIQSIPAISSENIINLEEIFLNHTREVLDISYELGFVEGRQLNKNGNVDIIILNNTHMSGSEEKNLA</sequence>
<name>A0ABX1YKX8_9BACL</name>
<dbReference type="EMBL" id="WHOB01000051">
    <property type="protein sequence ID" value="NOU80596.1"/>
    <property type="molecule type" value="Genomic_DNA"/>
</dbReference>
<reference evidence="1 2" key="1">
    <citation type="submission" date="2019-10" db="EMBL/GenBank/DDBJ databases">
        <title>Description of Paenibacillus terricola sp. nov.</title>
        <authorList>
            <person name="Carlier A."/>
            <person name="Qi S."/>
        </authorList>
    </citation>
    <scope>NUCLEOTIDE SEQUENCE [LARGE SCALE GENOMIC DNA]</scope>
    <source>
        <strain evidence="1 2">LMG 31459</strain>
    </source>
</reference>
<organism evidence="1 2">
    <name type="scientific">Paenibacillus phytohabitans</name>
    <dbReference type="NCBI Taxonomy" id="2654978"/>
    <lineage>
        <taxon>Bacteria</taxon>
        <taxon>Bacillati</taxon>
        <taxon>Bacillota</taxon>
        <taxon>Bacilli</taxon>
        <taxon>Bacillales</taxon>
        <taxon>Paenibacillaceae</taxon>
        <taxon>Paenibacillus</taxon>
    </lineage>
</organism>
<dbReference type="Proteomes" id="UP000596857">
    <property type="component" value="Unassembled WGS sequence"/>
</dbReference>
<gene>
    <name evidence="1" type="ORF">GC101_17165</name>
</gene>
<dbReference type="RefSeq" id="WP_171718229.1">
    <property type="nucleotide sequence ID" value="NZ_WHOB01000051.1"/>
</dbReference>
<proteinExistence type="predicted"/>
<evidence type="ECO:0000313" key="2">
    <source>
        <dbReference type="Proteomes" id="UP000596857"/>
    </source>
</evidence>